<dbReference type="CTD" id="175111"/>
<dbReference type="Bgee" id="WBGene00010196">
    <property type="expression patterns" value="Expressed in adult organism and 3 other cell types or tissues"/>
</dbReference>
<evidence type="ECO:0000313" key="3">
    <source>
        <dbReference type="Proteomes" id="UP000001940"/>
    </source>
</evidence>
<organism evidence="2 3">
    <name type="scientific">Caenorhabditis elegans</name>
    <dbReference type="NCBI Taxonomy" id="6239"/>
    <lineage>
        <taxon>Eukaryota</taxon>
        <taxon>Metazoa</taxon>
        <taxon>Ecdysozoa</taxon>
        <taxon>Nematoda</taxon>
        <taxon>Chromadorea</taxon>
        <taxon>Rhabditida</taxon>
        <taxon>Rhabditina</taxon>
        <taxon>Rhabditomorpha</taxon>
        <taxon>Rhabditoidea</taxon>
        <taxon>Rhabditidae</taxon>
        <taxon>Peloderinae</taxon>
        <taxon>Caenorhabditis</taxon>
    </lineage>
</organism>
<dbReference type="PeptideAtlas" id="O45596"/>
<proteinExistence type="evidence at protein level"/>
<dbReference type="EMBL" id="BX284602">
    <property type="protein sequence ID" value="CAB05526.1"/>
    <property type="molecule type" value="Genomic_DNA"/>
</dbReference>
<dbReference type="UCSC" id="F57C2.4">
    <property type="organism name" value="c. elegans"/>
</dbReference>
<gene>
    <name evidence="2" type="ORF">CELE_F57C2.4</name>
    <name evidence="2 4" type="ORF">F57C2.4</name>
</gene>
<evidence type="ECO:0000256" key="1">
    <source>
        <dbReference type="SAM" id="SignalP"/>
    </source>
</evidence>
<dbReference type="Proteomes" id="UP000001940">
    <property type="component" value="Chromosome II"/>
</dbReference>
<sequence length="88" mass="10012">MKFLFVICLVVALAGGIVAHGIKGEPIPYSTETIWGEWFSCDIERCASDCRKKCEDLVGFSCTKPWWNPKYSCVCKCPLNLEELFEKE</sequence>
<dbReference type="HOGENOM" id="CLU_2471107_0_0_1"/>
<reference evidence="2 3" key="1">
    <citation type="journal article" date="1998" name="Science">
        <title>Genome sequence of the nematode C. elegans: a platform for investigating biology.</title>
        <authorList>
            <consortium name="The C. elegans sequencing consortium"/>
            <person name="Sulson J.E."/>
            <person name="Waterston R."/>
        </authorList>
    </citation>
    <scope>NUCLEOTIDE SEQUENCE [LARGE SCALE GENOMIC DNA]</scope>
    <source>
        <strain evidence="2 3">Bristol N2</strain>
    </source>
</reference>
<dbReference type="KEGG" id="cel:CELE_F57C2.4"/>
<keyword evidence="5" id="KW-1267">Proteomics identification</keyword>
<evidence type="ECO:0000313" key="4">
    <source>
        <dbReference type="WormBase" id="F57C2.4"/>
    </source>
</evidence>
<dbReference type="STRING" id="6239.F57C2.4.1"/>
<feature type="signal peptide" evidence="1">
    <location>
        <begin position="1"/>
        <end position="19"/>
    </location>
</feature>
<dbReference type="WormBase" id="F57C2.4">
    <property type="protein sequence ID" value="CE16155"/>
    <property type="gene ID" value="WBGene00010196"/>
</dbReference>
<feature type="chain" id="PRO_5004158520" evidence="1">
    <location>
        <begin position="20"/>
        <end position="88"/>
    </location>
</feature>
<keyword evidence="1" id="KW-0732">Signal</keyword>
<dbReference type="AlphaFoldDB" id="O45596"/>
<keyword evidence="3" id="KW-1185">Reference proteome</keyword>
<dbReference type="AGR" id="WB:WBGene00010196"/>
<dbReference type="PaxDb" id="6239-F57C2.4"/>
<name>O45596_CAEEL</name>
<accession>O45596</accession>
<dbReference type="RefSeq" id="NP_497018.1">
    <property type="nucleotide sequence ID" value="NM_064617.4"/>
</dbReference>
<protein>
    <submittedName>
        <fullName evidence="2">Toxin</fullName>
    </submittedName>
</protein>
<dbReference type="GeneID" id="175111"/>
<evidence type="ECO:0007829" key="5">
    <source>
        <dbReference type="PeptideAtlas" id="O45596"/>
    </source>
</evidence>
<dbReference type="PIR" id="T22840">
    <property type="entry name" value="T22840"/>
</dbReference>
<evidence type="ECO:0000313" key="2">
    <source>
        <dbReference type="EMBL" id="CAB05526.1"/>
    </source>
</evidence>
<dbReference type="InParanoid" id="O45596"/>